<proteinExistence type="inferred from homology"/>
<evidence type="ECO:0000256" key="4">
    <source>
        <dbReference type="ARBA" id="ARBA00022475"/>
    </source>
</evidence>
<keyword evidence="7 8" id="KW-0472">Membrane</keyword>
<keyword evidence="5 8" id="KW-0812">Transmembrane</keyword>
<evidence type="ECO:0000313" key="11">
    <source>
        <dbReference type="EMBL" id="CUA84968.1"/>
    </source>
</evidence>
<evidence type="ECO:0000256" key="7">
    <source>
        <dbReference type="ARBA" id="ARBA00023136"/>
    </source>
</evidence>
<evidence type="ECO:0000313" key="12">
    <source>
        <dbReference type="Proteomes" id="UP000182598"/>
    </source>
</evidence>
<dbReference type="PANTHER" id="PTHR30489:SF0">
    <property type="entry name" value="LIPOPROTEIN-RELEASING SYSTEM TRANSMEMBRANE PROTEIN LOLE"/>
    <property type="match status" value="1"/>
</dbReference>
<keyword evidence="4" id="KW-1003">Cell membrane</keyword>
<comment type="subcellular location">
    <subcellularLocation>
        <location evidence="1">Cell membrane</location>
        <topology evidence="1">Multi-pass membrane protein</topology>
    </subcellularLocation>
</comment>
<evidence type="ECO:0000256" key="8">
    <source>
        <dbReference type="SAM" id="Phobius"/>
    </source>
</evidence>
<keyword evidence="12" id="KW-1185">Reference proteome</keyword>
<dbReference type="GO" id="GO:0098797">
    <property type="term" value="C:plasma membrane protein complex"/>
    <property type="evidence" value="ECO:0007669"/>
    <property type="project" value="TreeGrafter"/>
</dbReference>
<gene>
    <name evidence="11" type="ORF">Ga0061064_1069</name>
</gene>
<reference evidence="12" key="1">
    <citation type="submission" date="2015-08" db="EMBL/GenBank/DDBJ databases">
        <authorList>
            <person name="Varghese N."/>
        </authorList>
    </citation>
    <scope>NUCLEOTIDE SEQUENCE [LARGE SCALE GENOMIC DNA]</scope>
    <source>
        <strain evidence="12">DSM 27808</strain>
    </source>
</reference>
<feature type="transmembrane region" description="Helical" evidence="8">
    <location>
        <begin position="24"/>
        <end position="50"/>
    </location>
</feature>
<dbReference type="InterPro" id="IPR011925">
    <property type="entry name" value="LolCE_TM"/>
</dbReference>
<evidence type="ECO:0000259" key="9">
    <source>
        <dbReference type="Pfam" id="PF02687"/>
    </source>
</evidence>
<dbReference type="Proteomes" id="UP000182598">
    <property type="component" value="Unassembled WGS sequence"/>
</dbReference>
<feature type="transmembrane region" description="Helical" evidence="8">
    <location>
        <begin position="376"/>
        <end position="396"/>
    </location>
</feature>
<evidence type="ECO:0000259" key="10">
    <source>
        <dbReference type="Pfam" id="PF12704"/>
    </source>
</evidence>
<keyword evidence="11" id="KW-0449">Lipoprotein</keyword>
<sequence length="409" mass="45407">MMQPWNLTWQLALRFRGRRERSGFISFISASSTLGIALGCMVFIAGLSVMNGFEKVLQERFLSLIPHVEYTAVNQQLKNPEAILAASRAHPAVRSANQVIRTQAMVQQGAQFTGVQVHAVDTSQPQAIADYTASETWQALQATAGGVVLGHQLAQKLKLTRGDKLMLLVAQNANFKEPRRVRLEVVGTFNFGGQVDHQYAYVNLATGRNLVGLEQGSTAVELYLNDVMQAQQVANELGYRIEDYVYIDHWMRAQGHLYRDIQLVRFVMYLVLILVLAVACFNIVSTLIMTVQEKQRHIGILRTMGLRAQQIMRVFIWQGLQNGLVGIVFGVVAGVALTLALPKFMAALQWLTGSSLLASDVYFIDQIPVDLQIWNVFMVAAIALVMSVVATLYPAWRAAKTEIVRAISG</sequence>
<dbReference type="Pfam" id="PF12704">
    <property type="entry name" value="MacB_PCD"/>
    <property type="match status" value="1"/>
</dbReference>
<dbReference type="AlphaFoldDB" id="A0A0K6H1V4"/>
<evidence type="ECO:0000256" key="2">
    <source>
        <dbReference type="ARBA" id="ARBA00005236"/>
    </source>
</evidence>
<protein>
    <submittedName>
        <fullName evidence="11">Lipoprotein releasing system, transmembrane protein, LolC/E family</fullName>
    </submittedName>
</protein>
<dbReference type="EMBL" id="CYHB01000002">
    <property type="protein sequence ID" value="CUA84968.1"/>
    <property type="molecule type" value="Genomic_DNA"/>
</dbReference>
<evidence type="ECO:0000256" key="5">
    <source>
        <dbReference type="ARBA" id="ARBA00022692"/>
    </source>
</evidence>
<feature type="transmembrane region" description="Helical" evidence="8">
    <location>
        <begin position="266"/>
        <end position="291"/>
    </location>
</feature>
<feature type="domain" description="ABC3 transporter permease C-terminal" evidence="9">
    <location>
        <begin position="270"/>
        <end position="403"/>
    </location>
</feature>
<dbReference type="Pfam" id="PF02687">
    <property type="entry name" value="FtsX"/>
    <property type="match status" value="1"/>
</dbReference>
<feature type="domain" description="MacB-like periplasmic core" evidence="10">
    <location>
        <begin position="30"/>
        <end position="237"/>
    </location>
</feature>
<dbReference type="PANTHER" id="PTHR30489">
    <property type="entry name" value="LIPOPROTEIN-RELEASING SYSTEM TRANSMEMBRANE PROTEIN LOLE"/>
    <property type="match status" value="1"/>
</dbReference>
<keyword evidence="3" id="KW-0813">Transport</keyword>
<dbReference type="InterPro" id="IPR051447">
    <property type="entry name" value="Lipoprotein-release_system"/>
</dbReference>
<dbReference type="NCBIfam" id="TIGR02212">
    <property type="entry name" value="lolCE"/>
    <property type="match status" value="1"/>
</dbReference>
<dbReference type="InterPro" id="IPR025857">
    <property type="entry name" value="MacB_PCD"/>
</dbReference>
<keyword evidence="6 8" id="KW-1133">Transmembrane helix</keyword>
<comment type="similarity">
    <text evidence="2">Belongs to the ABC-4 integral membrane protein family. LolC/E subfamily.</text>
</comment>
<dbReference type="GO" id="GO:0042953">
    <property type="term" value="P:lipoprotein transport"/>
    <property type="evidence" value="ECO:0007669"/>
    <property type="project" value="InterPro"/>
</dbReference>
<name>A0A0K6H1V4_9GAMM</name>
<dbReference type="RefSeq" id="WP_072243389.1">
    <property type="nucleotide sequence ID" value="NZ_CYHB01000002.1"/>
</dbReference>
<accession>A0A0K6H1V4</accession>
<dbReference type="GO" id="GO:0044874">
    <property type="term" value="P:lipoprotein localization to outer membrane"/>
    <property type="evidence" value="ECO:0007669"/>
    <property type="project" value="TreeGrafter"/>
</dbReference>
<feature type="transmembrane region" description="Helical" evidence="8">
    <location>
        <begin position="312"/>
        <end position="341"/>
    </location>
</feature>
<evidence type="ECO:0000256" key="3">
    <source>
        <dbReference type="ARBA" id="ARBA00022448"/>
    </source>
</evidence>
<evidence type="ECO:0000256" key="6">
    <source>
        <dbReference type="ARBA" id="ARBA00022989"/>
    </source>
</evidence>
<organism evidence="11 12">
    <name type="scientific">Pseudidiomarina woesei</name>
    <dbReference type="NCBI Taxonomy" id="1381080"/>
    <lineage>
        <taxon>Bacteria</taxon>
        <taxon>Pseudomonadati</taxon>
        <taxon>Pseudomonadota</taxon>
        <taxon>Gammaproteobacteria</taxon>
        <taxon>Alteromonadales</taxon>
        <taxon>Idiomarinaceae</taxon>
        <taxon>Pseudidiomarina</taxon>
    </lineage>
</organism>
<dbReference type="InterPro" id="IPR003838">
    <property type="entry name" value="ABC3_permease_C"/>
</dbReference>
<evidence type="ECO:0000256" key="1">
    <source>
        <dbReference type="ARBA" id="ARBA00004651"/>
    </source>
</evidence>